<keyword evidence="1" id="KW-0812">Transmembrane</keyword>
<evidence type="ECO:0000313" key="2">
    <source>
        <dbReference type="EMBL" id="DAD45441.1"/>
    </source>
</evidence>
<keyword evidence="1" id="KW-1133">Transmembrane helix</keyword>
<gene>
    <name evidence="2" type="ORF">HUJ06_003671</name>
</gene>
<proteinExistence type="predicted"/>
<accession>A0A822ZPI0</accession>
<dbReference type="AlphaFoldDB" id="A0A822ZPI0"/>
<comment type="caution">
    <text evidence="2">The sequence shown here is derived from an EMBL/GenBank/DDBJ whole genome shotgun (WGS) entry which is preliminary data.</text>
</comment>
<keyword evidence="1" id="KW-0472">Membrane</keyword>
<organism evidence="2 3">
    <name type="scientific">Nelumbo nucifera</name>
    <name type="common">Sacred lotus</name>
    <dbReference type="NCBI Taxonomy" id="4432"/>
    <lineage>
        <taxon>Eukaryota</taxon>
        <taxon>Viridiplantae</taxon>
        <taxon>Streptophyta</taxon>
        <taxon>Embryophyta</taxon>
        <taxon>Tracheophyta</taxon>
        <taxon>Spermatophyta</taxon>
        <taxon>Magnoliopsida</taxon>
        <taxon>Proteales</taxon>
        <taxon>Nelumbonaceae</taxon>
        <taxon>Nelumbo</taxon>
    </lineage>
</organism>
<dbReference type="PANTHER" id="PTHR10593:SF136">
    <property type="entry name" value="PROTEIN INDETERMINATE-DOMAIN 12"/>
    <property type="match status" value="1"/>
</dbReference>
<reference evidence="2 3" key="1">
    <citation type="journal article" date="2020" name="Mol. Biol. Evol.">
        <title>Distinct Expression and Methylation Patterns for Genes with Different Fates following a Single Whole-Genome Duplication in Flowering Plants.</title>
        <authorList>
            <person name="Shi T."/>
            <person name="Rahmani R.S."/>
            <person name="Gugger P.F."/>
            <person name="Wang M."/>
            <person name="Li H."/>
            <person name="Zhang Y."/>
            <person name="Li Z."/>
            <person name="Wang Q."/>
            <person name="Van de Peer Y."/>
            <person name="Marchal K."/>
            <person name="Chen J."/>
        </authorList>
    </citation>
    <scope>NUCLEOTIDE SEQUENCE [LARGE SCALE GENOMIC DNA]</scope>
    <source>
        <tissue evidence="2">Leaf</tissue>
    </source>
</reference>
<name>A0A822ZPI0_NELNU</name>
<evidence type="ECO:0000313" key="3">
    <source>
        <dbReference type="Proteomes" id="UP000607653"/>
    </source>
</evidence>
<dbReference type="PANTHER" id="PTHR10593">
    <property type="entry name" value="SERINE/THREONINE-PROTEIN KINASE RIO"/>
    <property type="match status" value="1"/>
</dbReference>
<dbReference type="Proteomes" id="UP000607653">
    <property type="component" value="Unassembled WGS sequence"/>
</dbReference>
<dbReference type="EMBL" id="DUZY01000007">
    <property type="protein sequence ID" value="DAD45441.1"/>
    <property type="molecule type" value="Genomic_DNA"/>
</dbReference>
<sequence>MSNSTSLSEEASVSSGTRVQDLSSLKPMFSAISQQLQQQKMKKKRNLPRNPGKCPSLFSIFVTIVLDFLQLILINLPICVFYFIVSNPDAEVIALSPKTLLATNRFLCEICNKGFQ</sequence>
<protein>
    <submittedName>
        <fullName evidence="2">Uncharacterized protein</fullName>
    </submittedName>
</protein>
<dbReference type="InterPro" id="IPR031140">
    <property type="entry name" value="IDD1-16"/>
</dbReference>
<feature type="transmembrane region" description="Helical" evidence="1">
    <location>
        <begin position="57"/>
        <end position="85"/>
    </location>
</feature>
<keyword evidence="3" id="KW-1185">Reference proteome</keyword>
<evidence type="ECO:0000256" key="1">
    <source>
        <dbReference type="SAM" id="Phobius"/>
    </source>
</evidence>